<dbReference type="InterPro" id="IPR001387">
    <property type="entry name" value="Cro/C1-type_HTH"/>
</dbReference>
<organism evidence="3 4">
    <name type="scientific">Candidatus Choladousia intestinavium</name>
    <dbReference type="NCBI Taxonomy" id="2840727"/>
    <lineage>
        <taxon>Bacteria</taxon>
        <taxon>Bacillati</taxon>
        <taxon>Bacillota</taxon>
        <taxon>Clostridia</taxon>
        <taxon>Lachnospirales</taxon>
        <taxon>Lachnospiraceae</taxon>
        <taxon>Lachnospiraceae incertae sedis</taxon>
        <taxon>Candidatus Choladousia</taxon>
    </lineage>
</organism>
<evidence type="ECO:0000313" key="3">
    <source>
        <dbReference type="EMBL" id="HIR12368.1"/>
    </source>
</evidence>
<name>A0A9D1A9Z6_9FIRM</name>
<dbReference type="InterPro" id="IPR011990">
    <property type="entry name" value="TPR-like_helical_dom_sf"/>
</dbReference>
<reference evidence="3" key="1">
    <citation type="submission" date="2020-10" db="EMBL/GenBank/DDBJ databases">
        <authorList>
            <person name="Gilroy R."/>
        </authorList>
    </citation>
    <scope>NUCLEOTIDE SEQUENCE</scope>
    <source>
        <strain evidence="3">ChiSjej4B22-8148</strain>
    </source>
</reference>
<dbReference type="Pfam" id="PF01381">
    <property type="entry name" value="HTH_3"/>
    <property type="match status" value="1"/>
</dbReference>
<dbReference type="SUPFAM" id="SSF47413">
    <property type="entry name" value="lambda repressor-like DNA-binding domains"/>
    <property type="match status" value="1"/>
</dbReference>
<dbReference type="SMART" id="SM00530">
    <property type="entry name" value="HTH_XRE"/>
    <property type="match status" value="1"/>
</dbReference>
<gene>
    <name evidence="3" type="ORF">IAB31_00395</name>
</gene>
<dbReference type="Proteomes" id="UP000886757">
    <property type="component" value="Unassembled WGS sequence"/>
</dbReference>
<feature type="domain" description="HTH cro/C1-type" evidence="2">
    <location>
        <begin position="9"/>
        <end position="63"/>
    </location>
</feature>
<dbReference type="Gene3D" id="1.25.40.10">
    <property type="entry name" value="Tetratricopeptide repeat domain"/>
    <property type="match status" value="1"/>
</dbReference>
<dbReference type="PANTHER" id="PTHR46558:SF11">
    <property type="entry name" value="HTH-TYPE TRANSCRIPTIONAL REGULATOR XRE"/>
    <property type="match status" value="1"/>
</dbReference>
<reference evidence="3" key="2">
    <citation type="journal article" date="2021" name="PeerJ">
        <title>Extensive microbial diversity within the chicken gut microbiome revealed by metagenomics and culture.</title>
        <authorList>
            <person name="Gilroy R."/>
            <person name="Ravi A."/>
            <person name="Getino M."/>
            <person name="Pursley I."/>
            <person name="Horton D.L."/>
            <person name="Alikhan N.F."/>
            <person name="Baker D."/>
            <person name="Gharbi K."/>
            <person name="Hall N."/>
            <person name="Watson M."/>
            <person name="Adriaenssens E.M."/>
            <person name="Foster-Nyarko E."/>
            <person name="Jarju S."/>
            <person name="Secka A."/>
            <person name="Antonio M."/>
            <person name="Oren A."/>
            <person name="Chaudhuri R.R."/>
            <person name="La Ragione R."/>
            <person name="Hildebrand F."/>
            <person name="Pallen M.J."/>
        </authorList>
    </citation>
    <scope>NUCLEOTIDE SEQUENCE</scope>
    <source>
        <strain evidence="3">ChiSjej4B22-8148</strain>
    </source>
</reference>
<dbReference type="Gene3D" id="1.10.260.40">
    <property type="entry name" value="lambda repressor-like DNA-binding domains"/>
    <property type="match status" value="1"/>
</dbReference>
<comment type="caution">
    <text evidence="3">The sequence shown here is derived from an EMBL/GenBank/DDBJ whole genome shotgun (WGS) entry which is preliminary data.</text>
</comment>
<dbReference type="PROSITE" id="PS50943">
    <property type="entry name" value="HTH_CROC1"/>
    <property type="match status" value="1"/>
</dbReference>
<evidence type="ECO:0000259" key="2">
    <source>
        <dbReference type="PROSITE" id="PS50943"/>
    </source>
</evidence>
<dbReference type="GO" id="GO:0003677">
    <property type="term" value="F:DNA binding"/>
    <property type="evidence" value="ECO:0007669"/>
    <property type="project" value="UniProtKB-KW"/>
</dbReference>
<dbReference type="EMBL" id="DVGK01000007">
    <property type="protein sequence ID" value="HIR12368.1"/>
    <property type="molecule type" value="Genomic_DNA"/>
</dbReference>
<proteinExistence type="predicted"/>
<sequence length="354" mass="40231">MKPDLGGRIALLRKKRNMTQEQLAKALGVSTPAVSKWETNHSCPDISILCPMARALGTSVDTLLLFEEEPDRDEVEKKAKEIVEAGREEGCEKGEALLNAWLHQYPSSASVQYNAAGILVLFGMMFPEKKHEKKEAWLRQRRELLEKIRSGKDETYRGRALHDLAHLELQTGNLTEAERMLEETSQENVDMTMLRVQLYLAKGQREEALKSLQRRLFTVLAQAHNYLILMTGEKITPEPEKALEIGKVCCAFEELFGVSFGMGIGIFMELYSRLGKKDEALDALRDYADVVIREAPQPNPLLFFPGVSVQEGKMATTEEMRRMLLEGLRREKAFDGLRGDERYQEAVRKLEESL</sequence>
<dbReference type="CDD" id="cd00093">
    <property type="entry name" value="HTH_XRE"/>
    <property type="match status" value="1"/>
</dbReference>
<dbReference type="SUPFAM" id="SSF48452">
    <property type="entry name" value="TPR-like"/>
    <property type="match status" value="1"/>
</dbReference>
<dbReference type="PANTHER" id="PTHR46558">
    <property type="entry name" value="TRACRIPTIONAL REGULATORY PROTEIN-RELATED-RELATED"/>
    <property type="match status" value="1"/>
</dbReference>
<protein>
    <submittedName>
        <fullName evidence="3">Helix-turn-helix domain-containing protein</fullName>
    </submittedName>
</protein>
<evidence type="ECO:0000313" key="4">
    <source>
        <dbReference type="Proteomes" id="UP000886757"/>
    </source>
</evidence>
<dbReference type="AlphaFoldDB" id="A0A9D1A9Z6"/>
<keyword evidence="1" id="KW-0238">DNA-binding</keyword>
<evidence type="ECO:0000256" key="1">
    <source>
        <dbReference type="ARBA" id="ARBA00023125"/>
    </source>
</evidence>
<dbReference type="InterPro" id="IPR010982">
    <property type="entry name" value="Lambda_DNA-bd_dom_sf"/>
</dbReference>
<accession>A0A9D1A9Z6</accession>